<dbReference type="Gene3D" id="3.40.50.150">
    <property type="entry name" value="Vaccinia Virus protein VP39"/>
    <property type="match status" value="1"/>
</dbReference>
<evidence type="ECO:0000259" key="10">
    <source>
        <dbReference type="Pfam" id="PF12161"/>
    </source>
</evidence>
<dbReference type="InterPro" id="IPR029063">
    <property type="entry name" value="SAM-dependent_MTases_sf"/>
</dbReference>
<dbReference type="InterPro" id="IPR022749">
    <property type="entry name" value="D12N6_MeTrfase_N"/>
</dbReference>
<evidence type="ECO:0000256" key="1">
    <source>
        <dbReference type="ARBA" id="ARBA00006594"/>
    </source>
</evidence>
<dbReference type="InterPro" id="IPR002052">
    <property type="entry name" value="DNA_methylase_N6_adenine_CS"/>
</dbReference>
<dbReference type="PROSITE" id="PS00092">
    <property type="entry name" value="N6_MTASE"/>
    <property type="match status" value="1"/>
</dbReference>
<dbReference type="OrthoDB" id="9784823at2"/>
<dbReference type="InterPro" id="IPR052916">
    <property type="entry name" value="Type-I_RE_MTase_Subunit"/>
</dbReference>
<comment type="catalytic activity">
    <reaction evidence="7">
        <text>a 2'-deoxyadenosine in DNA + S-adenosyl-L-methionine = an N(6)-methyl-2'-deoxyadenosine in DNA + S-adenosyl-L-homocysteine + H(+)</text>
        <dbReference type="Rhea" id="RHEA:15197"/>
        <dbReference type="Rhea" id="RHEA-COMP:12418"/>
        <dbReference type="Rhea" id="RHEA-COMP:12419"/>
        <dbReference type="ChEBI" id="CHEBI:15378"/>
        <dbReference type="ChEBI" id="CHEBI:57856"/>
        <dbReference type="ChEBI" id="CHEBI:59789"/>
        <dbReference type="ChEBI" id="CHEBI:90615"/>
        <dbReference type="ChEBI" id="CHEBI:90616"/>
        <dbReference type="EC" id="2.1.1.72"/>
    </reaction>
</comment>
<proteinExistence type="inferred from homology"/>
<dbReference type="GO" id="GO:0003677">
    <property type="term" value="F:DNA binding"/>
    <property type="evidence" value="ECO:0007669"/>
    <property type="project" value="InterPro"/>
</dbReference>
<dbReference type="REBASE" id="212733">
    <property type="entry name" value="M.NlaAPG3ORF5130P"/>
</dbReference>
<reference evidence="11 12" key="1">
    <citation type="journal article" date="2015" name="Int. J. Syst. Evol. Microbiol.">
        <title>Nitrosospira lacus sp. nov., a psychrotolerant, ammonia-oxidizing bacterium from sandy lake sediment.</title>
        <authorList>
            <person name="Urakawa H."/>
            <person name="Garcia J.C."/>
            <person name="Nielsen J.L."/>
            <person name="Le V.Q."/>
            <person name="Kozlowski J.A."/>
            <person name="Stein L.Y."/>
            <person name="Lim C.K."/>
            <person name="Pommerening-Roser A."/>
            <person name="Martens-Habbena W."/>
            <person name="Stahl D.A."/>
            <person name="Klotz M.G."/>
        </authorList>
    </citation>
    <scope>NUCLEOTIDE SEQUENCE [LARGE SCALE GENOMIC DNA]</scope>
    <source>
        <strain evidence="11 12">APG3</strain>
    </source>
</reference>
<keyword evidence="6" id="KW-0680">Restriction system</keyword>
<keyword evidence="8" id="KW-0175">Coiled coil</keyword>
<dbReference type="GO" id="GO:0009307">
    <property type="term" value="P:DNA restriction-modification system"/>
    <property type="evidence" value="ECO:0007669"/>
    <property type="project" value="UniProtKB-KW"/>
</dbReference>
<dbReference type="KEGG" id="nlc:EBAPG3_005130"/>
<dbReference type="EMBL" id="CP021106">
    <property type="protein sequence ID" value="ARO87202.1"/>
    <property type="molecule type" value="Genomic_DNA"/>
</dbReference>
<dbReference type="InterPro" id="IPR003356">
    <property type="entry name" value="DNA_methylase_A-5"/>
</dbReference>
<protein>
    <recommendedName>
        <fullName evidence="2">site-specific DNA-methyltransferase (adenine-specific)</fullName>
        <ecNumber evidence="2">2.1.1.72</ecNumber>
    </recommendedName>
</protein>
<dbReference type="Proteomes" id="UP000012179">
    <property type="component" value="Chromosome"/>
</dbReference>
<dbReference type="Pfam" id="PF02384">
    <property type="entry name" value="N6_Mtase"/>
    <property type="match status" value="1"/>
</dbReference>
<evidence type="ECO:0000259" key="9">
    <source>
        <dbReference type="Pfam" id="PF02384"/>
    </source>
</evidence>
<evidence type="ECO:0000256" key="4">
    <source>
        <dbReference type="ARBA" id="ARBA00022679"/>
    </source>
</evidence>
<dbReference type="InterPro" id="IPR038333">
    <property type="entry name" value="T1MK-like_N_sf"/>
</dbReference>
<gene>
    <name evidence="11" type="ORF">EBAPG3_005130</name>
</gene>
<accession>A0A1W6SN67</accession>
<evidence type="ECO:0000256" key="6">
    <source>
        <dbReference type="ARBA" id="ARBA00022747"/>
    </source>
</evidence>
<sequence length="539" mass="59513">MHWIAPSEKNAASTSLEKRLWDAADQFRANSGLKAQEYSGPILGLIFLRFAEVRFAIQRSKLEGASASSRRGSRVDEPAAYHAEGILYLSPEARFDYLLTLAEVADIGAKVNAAMREIEKHNPQLAGVLPKTYNLFTSTLLKELLKKVSEIPATLDYDAFGRIYEYFLGAFAMTEGQGGGEFYTPSSIVKLLAEIIEPFHGRILDPACGSGGMFVQSARFVAEHQKNPAAELAICGVEKTDETGRLCRLNLAVHGLEGDIKHGGNINSYYDDPHTATGSFDFVLANPPFNVNAVDKERLKDMVGAGRRFPFGLPRTDNANYLWIQLFYSALNSQGRAGFVMANSASDARSSEQELRQKLIEARAVDVMVAVGPNMFYTVTLPCTLWFFDKGKAKTPRADTVLFIDVRHIYRQVDRAHRDWTPTQIGFIANLVRLYRGEALDTRVGTGETMAKLKEVFGDTPAYADVPGLCKAATFAEIEAQGWSLNPGRYVGVAPGEDVSDEDFKEQLETLNEELESLNAQARELEQTIAANVARILSE</sequence>
<name>A0A1W6SN67_9PROT</name>
<dbReference type="SUPFAM" id="SSF53335">
    <property type="entry name" value="S-adenosyl-L-methionine-dependent methyltransferases"/>
    <property type="match status" value="1"/>
</dbReference>
<dbReference type="CDD" id="cd02440">
    <property type="entry name" value="AdoMet_MTases"/>
    <property type="match status" value="1"/>
</dbReference>
<keyword evidence="3" id="KW-0489">Methyltransferase</keyword>
<feature type="coiled-coil region" evidence="8">
    <location>
        <begin position="501"/>
        <end position="535"/>
    </location>
</feature>
<keyword evidence="12" id="KW-1185">Reference proteome</keyword>
<evidence type="ECO:0000313" key="12">
    <source>
        <dbReference type="Proteomes" id="UP000012179"/>
    </source>
</evidence>
<evidence type="ECO:0000256" key="2">
    <source>
        <dbReference type="ARBA" id="ARBA00011900"/>
    </source>
</evidence>
<dbReference type="Pfam" id="PF12161">
    <property type="entry name" value="HsdM_N"/>
    <property type="match status" value="1"/>
</dbReference>
<dbReference type="PRINTS" id="PR00507">
    <property type="entry name" value="N12N6MTFRASE"/>
</dbReference>
<comment type="similarity">
    <text evidence="1">Belongs to the N(4)/N(6)-methyltransferase family.</text>
</comment>
<dbReference type="AlphaFoldDB" id="A0A1W6SN67"/>
<organism evidence="11 12">
    <name type="scientific">Nitrosospira lacus</name>
    <dbReference type="NCBI Taxonomy" id="1288494"/>
    <lineage>
        <taxon>Bacteria</taxon>
        <taxon>Pseudomonadati</taxon>
        <taxon>Pseudomonadota</taxon>
        <taxon>Betaproteobacteria</taxon>
        <taxon>Nitrosomonadales</taxon>
        <taxon>Nitrosomonadaceae</taxon>
        <taxon>Nitrosospira</taxon>
    </lineage>
</organism>
<evidence type="ECO:0000256" key="8">
    <source>
        <dbReference type="SAM" id="Coils"/>
    </source>
</evidence>
<dbReference type="PANTHER" id="PTHR42998">
    <property type="entry name" value="TYPE I RESTRICTION ENZYME HINDVIIP M PROTEIN-RELATED"/>
    <property type="match status" value="1"/>
</dbReference>
<dbReference type="GO" id="GO:0008170">
    <property type="term" value="F:N-methyltransferase activity"/>
    <property type="evidence" value="ECO:0007669"/>
    <property type="project" value="InterPro"/>
</dbReference>
<dbReference type="EC" id="2.1.1.72" evidence="2"/>
<dbReference type="PANTHER" id="PTHR42998:SF1">
    <property type="entry name" value="TYPE I RESTRICTION ENZYME HINDI METHYLASE SUBUNIT"/>
    <property type="match status" value="1"/>
</dbReference>
<keyword evidence="4" id="KW-0808">Transferase</keyword>
<dbReference type="Gene3D" id="1.20.1260.30">
    <property type="match status" value="1"/>
</dbReference>
<evidence type="ECO:0000313" key="11">
    <source>
        <dbReference type="EMBL" id="ARO87202.1"/>
    </source>
</evidence>
<feature type="domain" description="DNA methylase adenine-specific" evidence="9">
    <location>
        <begin position="156"/>
        <end position="494"/>
    </location>
</feature>
<dbReference type="GO" id="GO:0009007">
    <property type="term" value="F:site-specific DNA-methyltransferase (adenine-specific) activity"/>
    <property type="evidence" value="ECO:0007669"/>
    <property type="project" value="UniProtKB-EC"/>
</dbReference>
<evidence type="ECO:0000256" key="3">
    <source>
        <dbReference type="ARBA" id="ARBA00022603"/>
    </source>
</evidence>
<evidence type="ECO:0000256" key="5">
    <source>
        <dbReference type="ARBA" id="ARBA00022691"/>
    </source>
</evidence>
<feature type="domain" description="N6 adenine-specific DNA methyltransferase N-terminal" evidence="10">
    <location>
        <begin position="16"/>
        <end position="147"/>
    </location>
</feature>
<dbReference type="GO" id="GO:0032259">
    <property type="term" value="P:methylation"/>
    <property type="evidence" value="ECO:0007669"/>
    <property type="project" value="UniProtKB-KW"/>
</dbReference>
<evidence type="ECO:0000256" key="7">
    <source>
        <dbReference type="ARBA" id="ARBA00047942"/>
    </source>
</evidence>
<dbReference type="RefSeq" id="WP_085921925.1">
    <property type="nucleotide sequence ID" value="NZ_CP021106.3"/>
</dbReference>
<keyword evidence="5" id="KW-0949">S-adenosyl-L-methionine</keyword>